<organism evidence="1 2">
    <name type="scientific">Podarcis lilfordi</name>
    <name type="common">Lilford's wall lizard</name>
    <dbReference type="NCBI Taxonomy" id="74358"/>
    <lineage>
        <taxon>Eukaryota</taxon>
        <taxon>Metazoa</taxon>
        <taxon>Chordata</taxon>
        <taxon>Craniata</taxon>
        <taxon>Vertebrata</taxon>
        <taxon>Euteleostomi</taxon>
        <taxon>Lepidosauria</taxon>
        <taxon>Squamata</taxon>
        <taxon>Bifurcata</taxon>
        <taxon>Unidentata</taxon>
        <taxon>Episquamata</taxon>
        <taxon>Laterata</taxon>
        <taxon>Lacertibaenia</taxon>
        <taxon>Lacertidae</taxon>
        <taxon>Podarcis</taxon>
    </lineage>
</organism>
<keyword evidence="2" id="KW-1185">Reference proteome</keyword>
<evidence type="ECO:0000313" key="2">
    <source>
        <dbReference type="Proteomes" id="UP001178461"/>
    </source>
</evidence>
<accession>A0AA35PLL3</accession>
<reference evidence="1" key="1">
    <citation type="submission" date="2022-12" db="EMBL/GenBank/DDBJ databases">
        <authorList>
            <person name="Alioto T."/>
            <person name="Alioto T."/>
            <person name="Gomez Garrido J."/>
        </authorList>
    </citation>
    <scope>NUCLEOTIDE SEQUENCE</scope>
</reference>
<name>A0AA35PLL3_9SAUR</name>
<protein>
    <submittedName>
        <fullName evidence="1">Uncharacterized protein</fullName>
    </submittedName>
</protein>
<evidence type="ECO:0000313" key="1">
    <source>
        <dbReference type="EMBL" id="CAI5790043.1"/>
    </source>
</evidence>
<dbReference type="AlphaFoldDB" id="A0AA35PLL3"/>
<proteinExistence type="predicted"/>
<gene>
    <name evidence="1" type="ORF">PODLI_1B011485</name>
</gene>
<sequence length="105" mass="11528">ALNFPVSLITLGRTSLPTHCTRKGVCKTLAPLSPNPCTSAKCVPPLVQRMEGRVVQRHSPFWSLPSPTLMTALSQHLPAPSSLQPALKARRPHRLPALTHNHWLC</sequence>
<feature type="non-terminal residue" evidence="1">
    <location>
        <position position="1"/>
    </location>
</feature>
<dbReference type="EMBL" id="OX395138">
    <property type="protein sequence ID" value="CAI5790043.1"/>
    <property type="molecule type" value="Genomic_DNA"/>
</dbReference>
<dbReference type="Proteomes" id="UP001178461">
    <property type="component" value="Chromosome 13"/>
</dbReference>